<accession>A0A195ETX4</accession>
<evidence type="ECO:0000313" key="2">
    <source>
        <dbReference type="Proteomes" id="UP000078541"/>
    </source>
</evidence>
<dbReference type="AlphaFoldDB" id="A0A195ETX4"/>
<organism evidence="1 2">
    <name type="scientific">Trachymyrmex septentrionalis</name>
    <dbReference type="NCBI Taxonomy" id="34720"/>
    <lineage>
        <taxon>Eukaryota</taxon>
        <taxon>Metazoa</taxon>
        <taxon>Ecdysozoa</taxon>
        <taxon>Arthropoda</taxon>
        <taxon>Hexapoda</taxon>
        <taxon>Insecta</taxon>
        <taxon>Pterygota</taxon>
        <taxon>Neoptera</taxon>
        <taxon>Endopterygota</taxon>
        <taxon>Hymenoptera</taxon>
        <taxon>Apocrita</taxon>
        <taxon>Aculeata</taxon>
        <taxon>Formicoidea</taxon>
        <taxon>Formicidae</taxon>
        <taxon>Myrmicinae</taxon>
        <taxon>Trachymyrmex</taxon>
    </lineage>
</organism>
<name>A0A195ETX4_9HYME</name>
<proteinExistence type="predicted"/>
<sequence>MTEFFAERSRLNQYQQDYIGLNEDNAQFLLSLLFICIGINI</sequence>
<reference evidence="1 2" key="1">
    <citation type="submission" date="2016-03" db="EMBL/GenBank/DDBJ databases">
        <title>Trachymyrmex septentrionalis WGS genome.</title>
        <authorList>
            <person name="Nygaard S."/>
            <person name="Hu H."/>
            <person name="Boomsma J."/>
            <person name="Zhang G."/>
        </authorList>
    </citation>
    <scope>NUCLEOTIDE SEQUENCE [LARGE SCALE GENOMIC DNA]</scope>
    <source>
        <strain evidence="1">Tsep2-gDNA-1</strain>
        <tissue evidence="1">Whole body</tissue>
    </source>
</reference>
<dbReference type="EMBL" id="KQ981965">
    <property type="protein sequence ID" value="KYN31695.1"/>
    <property type="molecule type" value="Genomic_DNA"/>
</dbReference>
<evidence type="ECO:0000313" key="1">
    <source>
        <dbReference type="EMBL" id="KYN31695.1"/>
    </source>
</evidence>
<dbReference type="Proteomes" id="UP000078541">
    <property type="component" value="Unassembled WGS sequence"/>
</dbReference>
<gene>
    <name evidence="1" type="ORF">ALC56_13834</name>
</gene>
<keyword evidence="2" id="KW-1185">Reference proteome</keyword>
<protein>
    <submittedName>
        <fullName evidence="1">Uncharacterized protein</fullName>
    </submittedName>
</protein>